<name>A0A1I8FR21_9PLAT</name>
<feature type="domain" description="Ribophorin II third" evidence="14">
    <location>
        <begin position="183"/>
        <end position="301"/>
    </location>
</feature>
<dbReference type="PANTHER" id="PTHR12640:SF0">
    <property type="entry name" value="DOLICHYL-DIPHOSPHOOLIGOSACCHARIDE--PROTEIN GLYCOSYLTRANSFERASE SUBUNIT 2"/>
    <property type="match status" value="1"/>
</dbReference>
<comment type="similarity">
    <text evidence="4">Belongs to the SWP1 family.</text>
</comment>
<keyword evidence="6 13" id="KW-0812">Transmembrane</keyword>
<evidence type="ECO:0000259" key="14">
    <source>
        <dbReference type="Pfam" id="PF23860"/>
    </source>
</evidence>
<dbReference type="Pfam" id="PF23860">
    <property type="entry name" value="Ribophorin_II_3rd"/>
    <property type="match status" value="1"/>
</dbReference>
<dbReference type="InterPro" id="IPR008814">
    <property type="entry name" value="Swp1"/>
</dbReference>
<dbReference type="GO" id="GO:0006487">
    <property type="term" value="P:protein N-linked glycosylation"/>
    <property type="evidence" value="ECO:0007669"/>
    <property type="project" value="TreeGrafter"/>
</dbReference>
<keyword evidence="10 13" id="KW-0472">Membrane</keyword>
<dbReference type="GO" id="GO:0008250">
    <property type="term" value="C:oligosaccharyltransferase complex"/>
    <property type="evidence" value="ECO:0007669"/>
    <property type="project" value="InterPro"/>
</dbReference>
<dbReference type="InterPro" id="IPR056790">
    <property type="entry name" value="Ribophorin_II_C"/>
</dbReference>
<comment type="pathway">
    <text evidence="3">Protein modification; protein glycosylation.</text>
</comment>
<evidence type="ECO:0000313" key="17">
    <source>
        <dbReference type="WBParaSite" id="maker-unitig_43886-snap-gene-0.1-mRNA-1"/>
    </source>
</evidence>
<evidence type="ECO:0000256" key="9">
    <source>
        <dbReference type="ARBA" id="ARBA00022989"/>
    </source>
</evidence>
<evidence type="ECO:0000256" key="1">
    <source>
        <dbReference type="ARBA" id="ARBA00002791"/>
    </source>
</evidence>
<feature type="domain" description="Ribophorin II C-terminal" evidence="15">
    <location>
        <begin position="318"/>
        <end position="414"/>
    </location>
</feature>
<evidence type="ECO:0000256" key="6">
    <source>
        <dbReference type="ARBA" id="ARBA00022692"/>
    </source>
</evidence>
<dbReference type="PANTHER" id="PTHR12640">
    <property type="entry name" value="RIBOPHORIN II"/>
    <property type="match status" value="1"/>
</dbReference>
<dbReference type="Pfam" id="PF25147">
    <property type="entry name" value="Ribophorin_II_C"/>
    <property type="match status" value="1"/>
</dbReference>
<keyword evidence="7" id="KW-0732">Signal</keyword>
<evidence type="ECO:0000256" key="10">
    <source>
        <dbReference type="ARBA" id="ARBA00023136"/>
    </source>
</evidence>
<sequence>KKVRSVMDRLLKDDSSAGTVACVLLAGLRIGLDKADLAKFKGDMKDALLQLTRTTDKLGEAVAPADKLPSADLSVEIGPPSCSWQLKSFADSSVQSPVVLFLKSGATLSKSSGSGVVSVQLADVWAVHLGAFVFNIDFMKAKPTVGSLSMTVSAKSSEKQNDSYSLLRLLCKSRVVSTVAVQSMEVAVADRDQQSAPVPVKLTYRPRLKVSWRLILINDCLLSFRSLCLGDNTPVTVHQAFIRLNHLTANKEAIFVAEPIRTSVDLATGGKNLDYLSGLYAMELIVGDALIDKSLVWHLADETERAALKPKPEIKHVFRQPDKMAPASIAMGFTILCLAPLAILLILWAYLGANLSGFVTSVPALLFHIGLAGILILYFFYWSCLNMFETLRYLCLLGVPTFICGNRLLRSLASGGSG</sequence>
<evidence type="ECO:0000313" key="16">
    <source>
        <dbReference type="Proteomes" id="UP000095280"/>
    </source>
</evidence>
<accession>A0A1I8FR21</accession>
<feature type="transmembrane region" description="Helical" evidence="13">
    <location>
        <begin position="329"/>
        <end position="351"/>
    </location>
</feature>
<evidence type="ECO:0000256" key="4">
    <source>
        <dbReference type="ARBA" id="ARBA00009038"/>
    </source>
</evidence>
<evidence type="ECO:0000256" key="2">
    <source>
        <dbReference type="ARBA" id="ARBA00004477"/>
    </source>
</evidence>
<evidence type="ECO:0000256" key="11">
    <source>
        <dbReference type="ARBA" id="ARBA00030078"/>
    </source>
</evidence>
<evidence type="ECO:0000256" key="5">
    <source>
        <dbReference type="ARBA" id="ARBA00017612"/>
    </source>
</evidence>
<evidence type="ECO:0000256" key="7">
    <source>
        <dbReference type="ARBA" id="ARBA00022729"/>
    </source>
</evidence>
<organism evidence="16 17">
    <name type="scientific">Macrostomum lignano</name>
    <dbReference type="NCBI Taxonomy" id="282301"/>
    <lineage>
        <taxon>Eukaryota</taxon>
        <taxon>Metazoa</taxon>
        <taxon>Spiralia</taxon>
        <taxon>Lophotrochozoa</taxon>
        <taxon>Platyhelminthes</taxon>
        <taxon>Rhabditophora</taxon>
        <taxon>Macrostomorpha</taxon>
        <taxon>Macrostomida</taxon>
        <taxon>Macrostomidae</taxon>
        <taxon>Macrostomum</taxon>
    </lineage>
</organism>
<feature type="transmembrane region" description="Helical" evidence="13">
    <location>
        <begin position="357"/>
        <end position="381"/>
    </location>
</feature>
<dbReference type="WBParaSite" id="maker-unitig_43886-snap-gene-0.1-mRNA-1">
    <property type="protein sequence ID" value="maker-unitig_43886-snap-gene-0.1-mRNA-1"/>
    <property type="gene ID" value="maker-unitig_43886-snap-gene-0.1"/>
</dbReference>
<evidence type="ECO:0000256" key="13">
    <source>
        <dbReference type="SAM" id="Phobius"/>
    </source>
</evidence>
<comment type="subcellular location">
    <subcellularLocation>
        <location evidence="2">Endoplasmic reticulum membrane</location>
        <topology evidence="2">Multi-pass membrane protein</topology>
    </subcellularLocation>
</comment>
<keyword evidence="9 13" id="KW-1133">Transmembrane helix</keyword>
<evidence type="ECO:0000259" key="15">
    <source>
        <dbReference type="Pfam" id="PF25147"/>
    </source>
</evidence>
<evidence type="ECO:0000256" key="8">
    <source>
        <dbReference type="ARBA" id="ARBA00022824"/>
    </source>
</evidence>
<comment type="function">
    <text evidence="1">Subunit of the oligosaccharyl transferase (OST) complex that catalyzes the initial transfer of a defined glycan (Glc(3)Man(9)GlcNAc(2) in eukaryotes) from the lipid carrier dolichol-pyrophosphate to an asparagine residue within an Asn-X-Ser/Thr consensus motif in nascent polypeptide chains, the first step in protein N-glycosylation. N-glycosylation occurs cotranslationally and the complex associates with the Sec61 complex at the channel-forming translocon complex that mediates protein translocation across the endoplasmic reticulum (ER). All subunits are required for a maximal enzyme activity.</text>
</comment>
<evidence type="ECO:0000256" key="3">
    <source>
        <dbReference type="ARBA" id="ARBA00004922"/>
    </source>
</evidence>
<dbReference type="InterPro" id="IPR055374">
    <property type="entry name" value="Ribophorin_II_3rd"/>
</dbReference>
<keyword evidence="16" id="KW-1185">Reference proteome</keyword>
<dbReference type="AlphaFoldDB" id="A0A1I8FR21"/>
<evidence type="ECO:0000256" key="12">
    <source>
        <dbReference type="ARBA" id="ARBA00032139"/>
    </source>
</evidence>
<protein>
    <recommendedName>
        <fullName evidence="5">Dolichyl-diphosphooligosaccharide--protein glycosyltransferase subunit 2</fullName>
    </recommendedName>
    <alternativeName>
        <fullName evidence="12">Ribophorin II</fullName>
    </alternativeName>
    <alternativeName>
        <fullName evidence="11">Ribophorin-2</fullName>
    </alternativeName>
</protein>
<proteinExistence type="inferred from homology"/>
<keyword evidence="8" id="KW-0256">Endoplasmic reticulum</keyword>
<reference evidence="17" key="1">
    <citation type="submission" date="2016-11" db="UniProtKB">
        <authorList>
            <consortium name="WormBaseParasite"/>
        </authorList>
    </citation>
    <scope>IDENTIFICATION</scope>
</reference>
<dbReference type="UniPathway" id="UPA00378"/>
<dbReference type="Proteomes" id="UP000095280">
    <property type="component" value="Unplaced"/>
</dbReference>